<reference evidence="3" key="1">
    <citation type="journal article" date="2013" name="Nature">
        <title>Draft genome of the wheat A-genome progenitor Triticum urartu.</title>
        <authorList>
            <person name="Ling H.Q."/>
            <person name="Zhao S."/>
            <person name="Liu D."/>
            <person name="Wang J."/>
            <person name="Sun H."/>
            <person name="Zhang C."/>
            <person name="Fan H."/>
            <person name="Li D."/>
            <person name="Dong L."/>
            <person name="Tao Y."/>
            <person name="Gao C."/>
            <person name="Wu H."/>
            <person name="Li Y."/>
            <person name="Cui Y."/>
            <person name="Guo X."/>
            <person name="Zheng S."/>
            <person name="Wang B."/>
            <person name="Yu K."/>
            <person name="Liang Q."/>
            <person name="Yang W."/>
            <person name="Lou X."/>
            <person name="Chen J."/>
            <person name="Feng M."/>
            <person name="Jian J."/>
            <person name="Zhang X."/>
            <person name="Luo G."/>
            <person name="Jiang Y."/>
            <person name="Liu J."/>
            <person name="Wang Z."/>
            <person name="Sha Y."/>
            <person name="Zhang B."/>
            <person name="Wu H."/>
            <person name="Tang D."/>
            <person name="Shen Q."/>
            <person name="Xue P."/>
            <person name="Zou S."/>
            <person name="Wang X."/>
            <person name="Liu X."/>
            <person name="Wang F."/>
            <person name="Yang Y."/>
            <person name="An X."/>
            <person name="Dong Z."/>
            <person name="Zhang K."/>
            <person name="Zhang X."/>
            <person name="Luo M.C."/>
            <person name="Dvorak J."/>
            <person name="Tong Y."/>
            <person name="Wang J."/>
            <person name="Yang H."/>
            <person name="Li Z."/>
            <person name="Wang D."/>
            <person name="Zhang A."/>
            <person name="Wang J."/>
        </authorList>
    </citation>
    <scope>NUCLEOTIDE SEQUENCE</scope>
    <source>
        <strain evidence="3">cv. G1812</strain>
    </source>
</reference>
<dbReference type="Gramene" id="TuG1812G0600002744.01.T01">
    <property type="protein sequence ID" value="TuG1812G0600002744.01.T01.cds370803"/>
    <property type="gene ID" value="TuG1812G0600002744.01"/>
</dbReference>
<sequence length="39" mass="4322">MHSNFELIGPHNPNNIGSSTLNTCTRTPTPIQPRYIDLA</sequence>
<dbReference type="AlphaFoldDB" id="A0A8R7UTD0"/>
<dbReference type="EnsemblPlants" id="TuG1812G0600002744.01.T01">
    <property type="protein sequence ID" value="TuG1812G0600002744.01.T01.cds370803"/>
    <property type="gene ID" value="TuG1812G0600002744.01"/>
</dbReference>
<keyword evidence="3" id="KW-1185">Reference proteome</keyword>
<name>A0A8R7UTD0_TRIUA</name>
<evidence type="ECO:0000256" key="1">
    <source>
        <dbReference type="SAM" id="MobiDB-lite"/>
    </source>
</evidence>
<feature type="compositionally biased region" description="Polar residues" evidence="1">
    <location>
        <begin position="12"/>
        <end position="29"/>
    </location>
</feature>
<proteinExistence type="predicted"/>
<evidence type="ECO:0000313" key="2">
    <source>
        <dbReference type="EnsemblPlants" id="TuG1812G0600002744.01.T01.cds370803"/>
    </source>
</evidence>
<protein>
    <submittedName>
        <fullName evidence="2">Uncharacterized protein</fullName>
    </submittedName>
</protein>
<reference evidence="2" key="3">
    <citation type="submission" date="2022-06" db="UniProtKB">
        <authorList>
            <consortium name="EnsemblPlants"/>
        </authorList>
    </citation>
    <scope>IDENTIFICATION</scope>
</reference>
<organism evidence="2 3">
    <name type="scientific">Triticum urartu</name>
    <name type="common">Red wild einkorn</name>
    <name type="synonym">Crithodium urartu</name>
    <dbReference type="NCBI Taxonomy" id="4572"/>
    <lineage>
        <taxon>Eukaryota</taxon>
        <taxon>Viridiplantae</taxon>
        <taxon>Streptophyta</taxon>
        <taxon>Embryophyta</taxon>
        <taxon>Tracheophyta</taxon>
        <taxon>Spermatophyta</taxon>
        <taxon>Magnoliopsida</taxon>
        <taxon>Liliopsida</taxon>
        <taxon>Poales</taxon>
        <taxon>Poaceae</taxon>
        <taxon>BOP clade</taxon>
        <taxon>Pooideae</taxon>
        <taxon>Triticodae</taxon>
        <taxon>Triticeae</taxon>
        <taxon>Triticinae</taxon>
        <taxon>Triticum</taxon>
    </lineage>
</organism>
<feature type="region of interest" description="Disordered" evidence="1">
    <location>
        <begin position="1"/>
        <end position="39"/>
    </location>
</feature>
<accession>A0A8R7UTD0</accession>
<evidence type="ECO:0000313" key="3">
    <source>
        <dbReference type="Proteomes" id="UP000015106"/>
    </source>
</evidence>
<reference evidence="2" key="2">
    <citation type="submission" date="2018-03" db="EMBL/GenBank/DDBJ databases">
        <title>The Triticum urartu genome reveals the dynamic nature of wheat genome evolution.</title>
        <authorList>
            <person name="Ling H."/>
            <person name="Ma B."/>
            <person name="Shi X."/>
            <person name="Liu H."/>
            <person name="Dong L."/>
            <person name="Sun H."/>
            <person name="Cao Y."/>
            <person name="Gao Q."/>
            <person name="Zheng S."/>
            <person name="Li Y."/>
            <person name="Yu Y."/>
            <person name="Du H."/>
            <person name="Qi M."/>
            <person name="Li Y."/>
            <person name="Yu H."/>
            <person name="Cui Y."/>
            <person name="Wang N."/>
            <person name="Chen C."/>
            <person name="Wu H."/>
            <person name="Zhao Y."/>
            <person name="Zhang J."/>
            <person name="Li Y."/>
            <person name="Zhou W."/>
            <person name="Zhang B."/>
            <person name="Hu W."/>
            <person name="Eijk M."/>
            <person name="Tang J."/>
            <person name="Witsenboer H."/>
            <person name="Zhao S."/>
            <person name="Li Z."/>
            <person name="Zhang A."/>
            <person name="Wang D."/>
            <person name="Liang C."/>
        </authorList>
    </citation>
    <scope>NUCLEOTIDE SEQUENCE [LARGE SCALE GENOMIC DNA]</scope>
    <source>
        <strain evidence="2">cv. G1812</strain>
    </source>
</reference>
<dbReference type="Proteomes" id="UP000015106">
    <property type="component" value="Chromosome 6"/>
</dbReference>